<organism evidence="1 2">
    <name type="scientific">Xenorhabdus innexi</name>
    <dbReference type="NCBI Taxonomy" id="290109"/>
    <lineage>
        <taxon>Bacteria</taxon>
        <taxon>Pseudomonadati</taxon>
        <taxon>Pseudomonadota</taxon>
        <taxon>Gammaproteobacteria</taxon>
        <taxon>Enterobacterales</taxon>
        <taxon>Morganellaceae</taxon>
        <taxon>Xenorhabdus</taxon>
    </lineage>
</organism>
<evidence type="ECO:0000313" key="1">
    <source>
        <dbReference type="EMBL" id="SIP72035.1"/>
    </source>
</evidence>
<reference evidence="2" key="1">
    <citation type="submission" date="2016-12" db="EMBL/GenBank/DDBJ databases">
        <authorList>
            <person name="Gaudriault S."/>
        </authorList>
    </citation>
    <scope>NUCLEOTIDE SEQUENCE [LARGE SCALE GENOMIC DNA]</scope>
    <source>
        <strain evidence="2">HGB1681 (deposited as PTA-6826 in the American Type Culture Collection)</strain>
    </source>
</reference>
<gene>
    <name evidence="1" type="ORF">XIS1_1320002</name>
</gene>
<dbReference type="EMBL" id="FTLG01000038">
    <property type="protein sequence ID" value="SIP72035.1"/>
    <property type="molecule type" value="Genomic_DNA"/>
</dbReference>
<dbReference type="Proteomes" id="UP000196435">
    <property type="component" value="Unassembled WGS sequence"/>
</dbReference>
<protein>
    <submittedName>
        <fullName evidence="1">Transposase</fullName>
    </submittedName>
</protein>
<name>A0A1N6MT53_9GAMM</name>
<evidence type="ECO:0000313" key="2">
    <source>
        <dbReference type="Proteomes" id="UP000196435"/>
    </source>
</evidence>
<accession>A0A1N6MT53</accession>
<proteinExistence type="predicted"/>
<sequence length="53" mass="6114">MRFVQPRTETQQAMRALHRVRESLVRDRVKTTHHMHAFLLELGISLPKGGGGY</sequence>
<dbReference type="AlphaFoldDB" id="A0A1N6MT53"/>